<dbReference type="Pfam" id="PF07714">
    <property type="entry name" value="PK_Tyr_Ser-Thr"/>
    <property type="match status" value="1"/>
</dbReference>
<dbReference type="InterPro" id="IPR032675">
    <property type="entry name" value="LRR_dom_sf"/>
</dbReference>
<dbReference type="Gene3D" id="3.80.10.10">
    <property type="entry name" value="Ribonuclease Inhibitor"/>
    <property type="match status" value="1"/>
</dbReference>
<feature type="binding site" evidence="11">
    <location>
        <position position="361"/>
    </location>
    <ligand>
        <name>ATP</name>
        <dbReference type="ChEBI" id="CHEBI:30616"/>
    </ligand>
</feature>
<evidence type="ECO:0000256" key="2">
    <source>
        <dbReference type="ARBA" id="ARBA00022553"/>
    </source>
</evidence>
<accession>A0A2N9EAS8</accession>
<dbReference type="AlphaFoldDB" id="A0A2N9EAS8"/>
<dbReference type="GO" id="GO:0005524">
    <property type="term" value="F:ATP binding"/>
    <property type="evidence" value="ECO:0007669"/>
    <property type="project" value="UniProtKB-UniRule"/>
</dbReference>
<dbReference type="InterPro" id="IPR011009">
    <property type="entry name" value="Kinase-like_dom_sf"/>
</dbReference>
<evidence type="ECO:0000256" key="1">
    <source>
        <dbReference type="ARBA" id="ARBA00004370"/>
    </source>
</evidence>
<proteinExistence type="predicted"/>
<feature type="transmembrane region" description="Helical" evidence="13">
    <location>
        <begin position="248"/>
        <end position="270"/>
    </location>
</feature>
<reference evidence="16" key="1">
    <citation type="submission" date="2018-02" db="EMBL/GenBank/DDBJ databases">
        <authorList>
            <person name="Cohen D.B."/>
            <person name="Kent A.D."/>
        </authorList>
    </citation>
    <scope>NUCLEOTIDE SEQUENCE</scope>
</reference>
<keyword evidence="6" id="KW-0677">Repeat</keyword>
<dbReference type="EMBL" id="OIVN01000197">
    <property type="protein sequence ID" value="SPC76056.1"/>
    <property type="molecule type" value="Genomic_DNA"/>
</dbReference>
<dbReference type="SUPFAM" id="SSF52058">
    <property type="entry name" value="L domain-like"/>
    <property type="match status" value="1"/>
</dbReference>
<dbReference type="InterPro" id="IPR013210">
    <property type="entry name" value="LRR_N_plant-typ"/>
</dbReference>
<keyword evidence="3" id="KW-0433">Leucine-rich repeat</keyword>
<feature type="domain" description="Protein kinase" evidence="15">
    <location>
        <begin position="324"/>
        <end position="637"/>
    </location>
</feature>
<dbReference type="InterPro" id="IPR001245">
    <property type="entry name" value="Ser-Thr/Tyr_kinase_cat_dom"/>
</dbReference>
<dbReference type="PROSITE" id="PS50011">
    <property type="entry name" value="PROTEIN_KINASE_DOM"/>
    <property type="match status" value="1"/>
</dbReference>
<evidence type="ECO:0000256" key="13">
    <source>
        <dbReference type="SAM" id="Phobius"/>
    </source>
</evidence>
<feature type="region of interest" description="Disordered" evidence="12">
    <location>
        <begin position="642"/>
        <end position="677"/>
    </location>
</feature>
<keyword evidence="8 11" id="KW-0067">ATP-binding</keyword>
<feature type="chain" id="PRO_5014899437" description="Protein kinase domain-containing protein" evidence="14">
    <location>
        <begin position="23"/>
        <end position="677"/>
    </location>
</feature>
<evidence type="ECO:0000256" key="3">
    <source>
        <dbReference type="ARBA" id="ARBA00022614"/>
    </source>
</evidence>
<dbReference type="GO" id="GO:0004672">
    <property type="term" value="F:protein kinase activity"/>
    <property type="evidence" value="ECO:0007669"/>
    <property type="project" value="InterPro"/>
</dbReference>
<dbReference type="Pfam" id="PF00560">
    <property type="entry name" value="LRR_1"/>
    <property type="match status" value="3"/>
</dbReference>
<dbReference type="InterPro" id="IPR050994">
    <property type="entry name" value="At_inactive_RLKs"/>
</dbReference>
<evidence type="ECO:0000256" key="10">
    <source>
        <dbReference type="ARBA" id="ARBA00023136"/>
    </source>
</evidence>
<comment type="subcellular location">
    <subcellularLocation>
        <location evidence="1">Membrane</location>
    </subcellularLocation>
</comment>
<evidence type="ECO:0000256" key="11">
    <source>
        <dbReference type="PROSITE-ProRule" id="PRU10141"/>
    </source>
</evidence>
<name>A0A2N9EAS8_FAGSY</name>
<dbReference type="GO" id="GO:0016020">
    <property type="term" value="C:membrane"/>
    <property type="evidence" value="ECO:0007669"/>
    <property type="project" value="UniProtKB-SubCell"/>
</dbReference>
<gene>
    <name evidence="16" type="ORF">FSB_LOCUS3938</name>
</gene>
<dbReference type="Pfam" id="PF08263">
    <property type="entry name" value="LRRNT_2"/>
    <property type="match status" value="1"/>
</dbReference>
<dbReference type="FunFam" id="3.80.10.10:FF:000234">
    <property type="entry name" value="Probable inactive receptor kinase RLK902"/>
    <property type="match status" value="1"/>
</dbReference>
<evidence type="ECO:0000259" key="15">
    <source>
        <dbReference type="PROSITE" id="PS50011"/>
    </source>
</evidence>
<keyword evidence="10 13" id="KW-0472">Membrane</keyword>
<dbReference type="InterPro" id="IPR000719">
    <property type="entry name" value="Prot_kinase_dom"/>
</dbReference>
<dbReference type="PANTHER" id="PTHR48010">
    <property type="entry name" value="OS05G0588300 PROTEIN"/>
    <property type="match status" value="1"/>
</dbReference>
<dbReference type="Gene3D" id="1.10.510.10">
    <property type="entry name" value="Transferase(Phosphotransferase) domain 1"/>
    <property type="match status" value="1"/>
</dbReference>
<dbReference type="InterPro" id="IPR001611">
    <property type="entry name" value="Leu-rich_rpt"/>
</dbReference>
<keyword evidence="7 11" id="KW-0547">Nucleotide-binding</keyword>
<keyword evidence="4 13" id="KW-0812">Transmembrane</keyword>
<dbReference type="FunFam" id="1.10.510.10:FF:000095">
    <property type="entry name" value="protein STRUBBELIG-RECEPTOR FAMILY 8"/>
    <property type="match status" value="1"/>
</dbReference>
<evidence type="ECO:0000256" key="7">
    <source>
        <dbReference type="ARBA" id="ARBA00022741"/>
    </source>
</evidence>
<evidence type="ECO:0000256" key="14">
    <source>
        <dbReference type="SAM" id="SignalP"/>
    </source>
</evidence>
<sequence>MTRKKALLFILFFVAILAHIGADPVEDRQALLDFFHNISHSHSLNWNQKLPVCKNWTGVTCNSDQSRVISLRLPGAGLNGPIPSNTLSRLSAIQILSLRLNSISGPFPSDFSKLVNLNSLYLQFNKFSGPLPSDFSVWKNLSIIDLSSNGFNGTIPSSISNLTHLTALNLSDNLVSGVIPDLNIPSLQQISLANNSLTGTVPKSLQRFPSSDFSGNNLTMENALPPAFPAQPPNAQRSKKAIKLSEPAILGIVIVGCVLLFVIVAVFMMLCCSNKSGDQVPAKQKKKEVYLKKGVSERQDKNENEKLVFFEGNNLAFDLEDLLRASAEVLGKGTFGTTYKAALEDAGTVVVKRLKEVSVGKREFGQQMEVIGNIRHENVAAVRAYYYSKDEKLVVYDYFDQGSVSAMVHAVLIAGMWVMNIRSERKHKFKFGIELSTPYIIIFKRFGMMTGKRGEEVRTPLDWETRLRIAIGAARGIAYVHTQSGGNKLVHGNIKASNIFLNTQGYGCVCDVGLVALMNPMPPPMRAAGYRAPEVTDTRKASQASDVYSFGVLLLELLTGKSPIQAAGGHEVVHLVRWVNSVVREEWTAEVFDLELLRYPNIEEEMVEMLQIGLTCVARMPEDRPKMPDVVKLVEEVRRVNTGSRPSAELRPEISTPTPIAADIGSAAATASTSMTL</sequence>
<feature type="signal peptide" evidence="14">
    <location>
        <begin position="1"/>
        <end position="22"/>
    </location>
</feature>
<dbReference type="PROSITE" id="PS00107">
    <property type="entry name" value="PROTEIN_KINASE_ATP"/>
    <property type="match status" value="1"/>
</dbReference>
<evidence type="ECO:0000256" key="4">
    <source>
        <dbReference type="ARBA" id="ARBA00022692"/>
    </source>
</evidence>
<evidence type="ECO:0000256" key="12">
    <source>
        <dbReference type="SAM" id="MobiDB-lite"/>
    </source>
</evidence>
<protein>
    <recommendedName>
        <fullName evidence="15">Protein kinase domain-containing protein</fullName>
    </recommendedName>
</protein>
<evidence type="ECO:0000256" key="5">
    <source>
        <dbReference type="ARBA" id="ARBA00022729"/>
    </source>
</evidence>
<keyword evidence="5 14" id="KW-0732">Signal</keyword>
<evidence type="ECO:0000313" key="16">
    <source>
        <dbReference type="EMBL" id="SPC76056.1"/>
    </source>
</evidence>
<dbReference type="Gene3D" id="3.30.200.20">
    <property type="entry name" value="Phosphorylase Kinase, domain 1"/>
    <property type="match status" value="1"/>
</dbReference>
<feature type="compositionally biased region" description="Low complexity" evidence="12">
    <location>
        <begin position="661"/>
        <end position="677"/>
    </location>
</feature>
<keyword evidence="9 13" id="KW-1133">Transmembrane helix</keyword>
<evidence type="ECO:0000256" key="8">
    <source>
        <dbReference type="ARBA" id="ARBA00022840"/>
    </source>
</evidence>
<dbReference type="InterPro" id="IPR017441">
    <property type="entry name" value="Protein_kinase_ATP_BS"/>
</dbReference>
<dbReference type="FunFam" id="3.30.200.20:FF:000307">
    <property type="entry name" value="pollen receptor-like kinase 1"/>
    <property type="match status" value="1"/>
</dbReference>
<keyword evidence="2" id="KW-0597">Phosphoprotein</keyword>
<evidence type="ECO:0000256" key="6">
    <source>
        <dbReference type="ARBA" id="ARBA00022737"/>
    </source>
</evidence>
<dbReference type="SUPFAM" id="SSF56112">
    <property type="entry name" value="Protein kinase-like (PK-like)"/>
    <property type="match status" value="1"/>
</dbReference>
<evidence type="ECO:0000256" key="9">
    <source>
        <dbReference type="ARBA" id="ARBA00022989"/>
    </source>
</evidence>
<dbReference type="PANTHER" id="PTHR48010:SF1">
    <property type="entry name" value="PROTEIN KINASE DOMAIN-CONTAINING PROTEIN"/>
    <property type="match status" value="1"/>
</dbReference>
<organism evidence="16">
    <name type="scientific">Fagus sylvatica</name>
    <name type="common">Beechnut</name>
    <dbReference type="NCBI Taxonomy" id="28930"/>
    <lineage>
        <taxon>Eukaryota</taxon>
        <taxon>Viridiplantae</taxon>
        <taxon>Streptophyta</taxon>
        <taxon>Embryophyta</taxon>
        <taxon>Tracheophyta</taxon>
        <taxon>Spermatophyta</taxon>
        <taxon>Magnoliopsida</taxon>
        <taxon>eudicotyledons</taxon>
        <taxon>Gunneridae</taxon>
        <taxon>Pentapetalae</taxon>
        <taxon>rosids</taxon>
        <taxon>fabids</taxon>
        <taxon>Fagales</taxon>
        <taxon>Fagaceae</taxon>
        <taxon>Fagus</taxon>
    </lineage>
</organism>